<dbReference type="AlphaFoldDB" id="A0A1B0GJP0"/>
<protein>
    <submittedName>
        <fullName evidence="1">Uncharacterized protein</fullName>
    </submittedName>
</protein>
<organism evidence="1 2">
    <name type="scientific">Lutzomyia longipalpis</name>
    <name type="common">Sand fly</name>
    <dbReference type="NCBI Taxonomy" id="7200"/>
    <lineage>
        <taxon>Eukaryota</taxon>
        <taxon>Metazoa</taxon>
        <taxon>Ecdysozoa</taxon>
        <taxon>Arthropoda</taxon>
        <taxon>Hexapoda</taxon>
        <taxon>Insecta</taxon>
        <taxon>Pterygota</taxon>
        <taxon>Neoptera</taxon>
        <taxon>Endopterygota</taxon>
        <taxon>Diptera</taxon>
        <taxon>Nematocera</taxon>
        <taxon>Psychodoidea</taxon>
        <taxon>Psychodidae</taxon>
        <taxon>Lutzomyia</taxon>
        <taxon>Lutzomyia</taxon>
    </lineage>
</organism>
<proteinExistence type="predicted"/>
<dbReference type="VEuPathDB" id="VectorBase:LLOJ006675"/>
<reference evidence="1" key="1">
    <citation type="submission" date="2020-05" db="UniProtKB">
        <authorList>
            <consortium name="EnsemblMetazoa"/>
        </authorList>
    </citation>
    <scope>IDENTIFICATION</scope>
    <source>
        <strain evidence="1">Jacobina</strain>
    </source>
</reference>
<dbReference type="EnsemblMetazoa" id="LLOJ006675-RA">
    <property type="protein sequence ID" value="LLOJ006675-PA"/>
    <property type="gene ID" value="LLOJ006675"/>
</dbReference>
<sequence>MRFCEPLSSDLKPCDDASTVALTITQKHLPNVRQQQQIELHCICQGGGKYWKYFSHVEKYSEETQETVIIDNFYCINLRRCTPDQFCGFARTDYGFVYHRCTCPIHYKCIFDPGVQNTFEGVQELFYNGTAYEAHCRLTNEDDLW</sequence>
<dbReference type="VEuPathDB" id="VectorBase:LLONM1_011335"/>
<keyword evidence="2" id="KW-1185">Reference proteome</keyword>
<name>A0A1B0GJP0_LUTLO</name>
<accession>A0A1B0GJP0</accession>
<evidence type="ECO:0000313" key="1">
    <source>
        <dbReference type="EnsemblMetazoa" id="LLOJ006675-PA"/>
    </source>
</evidence>
<evidence type="ECO:0000313" key="2">
    <source>
        <dbReference type="Proteomes" id="UP000092461"/>
    </source>
</evidence>
<dbReference type="Proteomes" id="UP000092461">
    <property type="component" value="Unassembled WGS sequence"/>
</dbReference>
<dbReference type="EMBL" id="AJWK01021992">
    <property type="status" value="NOT_ANNOTATED_CDS"/>
    <property type="molecule type" value="Genomic_DNA"/>
</dbReference>